<reference evidence="2" key="1">
    <citation type="submission" date="2021-02" db="EMBL/GenBank/DDBJ databases">
        <authorList>
            <person name="Nowell W R."/>
        </authorList>
    </citation>
    <scope>NUCLEOTIDE SEQUENCE</scope>
</reference>
<evidence type="ECO:0000256" key="1">
    <source>
        <dbReference type="SAM" id="Phobius"/>
    </source>
</evidence>
<accession>A0A815R615</accession>
<protein>
    <submittedName>
        <fullName evidence="2">Uncharacterized protein</fullName>
    </submittedName>
</protein>
<organism evidence="2 3">
    <name type="scientific">Adineta ricciae</name>
    <name type="common">Rotifer</name>
    <dbReference type="NCBI Taxonomy" id="249248"/>
    <lineage>
        <taxon>Eukaryota</taxon>
        <taxon>Metazoa</taxon>
        <taxon>Spiralia</taxon>
        <taxon>Gnathifera</taxon>
        <taxon>Rotifera</taxon>
        <taxon>Eurotatoria</taxon>
        <taxon>Bdelloidea</taxon>
        <taxon>Adinetida</taxon>
        <taxon>Adinetidae</taxon>
        <taxon>Adineta</taxon>
    </lineage>
</organism>
<feature type="transmembrane region" description="Helical" evidence="1">
    <location>
        <begin position="125"/>
        <end position="146"/>
    </location>
</feature>
<dbReference type="Gene3D" id="2.30.30.100">
    <property type="match status" value="1"/>
</dbReference>
<dbReference type="Proteomes" id="UP000663852">
    <property type="component" value="Unassembled WGS sequence"/>
</dbReference>
<name>A0A815R615_ADIRI</name>
<dbReference type="OrthoDB" id="10022113at2759"/>
<keyword evidence="1" id="KW-0812">Transmembrane</keyword>
<keyword evidence="1" id="KW-1133">Transmembrane helix</keyword>
<dbReference type="SUPFAM" id="SSF69318">
    <property type="entry name" value="Integrin alpha N-terminal domain"/>
    <property type="match status" value="1"/>
</dbReference>
<evidence type="ECO:0000313" key="3">
    <source>
        <dbReference type="Proteomes" id="UP000663852"/>
    </source>
</evidence>
<gene>
    <name evidence="2" type="ORF">EDS130_LOCUS40826</name>
</gene>
<dbReference type="AlphaFoldDB" id="A0A815R615"/>
<keyword evidence="1" id="KW-0472">Membrane</keyword>
<proteinExistence type="predicted"/>
<dbReference type="InterPro" id="IPR028994">
    <property type="entry name" value="Integrin_alpha_N"/>
</dbReference>
<evidence type="ECO:0000313" key="2">
    <source>
        <dbReference type="EMBL" id="CAF1471541.1"/>
    </source>
</evidence>
<feature type="transmembrane region" description="Helical" evidence="1">
    <location>
        <begin position="94"/>
        <end position="113"/>
    </location>
</feature>
<dbReference type="EMBL" id="CAJNOJ010000508">
    <property type="protein sequence ID" value="CAF1471541.1"/>
    <property type="molecule type" value="Genomic_DNA"/>
</dbReference>
<comment type="caution">
    <text evidence="2">The sequence shown here is derived from an EMBL/GenBank/DDBJ whole genome shotgun (WGS) entry which is preliminary data.</text>
</comment>
<sequence length="212" mass="22662">MILTLDTAVAKYDSDNIGIFFRYDNGTFPFGDLNNGTRLEIDAATSSYSIVSVPLGAVSVLLGYGNGEFAPQKTLSVGSDPHIVVLYDFRNDTILDIVAVSSGAIALSIMFGCRNIVFRRKPKMLAGAMALSQSFAISTLIMIHVICWAECANEIIISGRQWSVSDGEARSSGREKAVSSIGNSVSGCDKTPAQWSISPVLPVKAIFTPSDI</sequence>